<reference evidence="2 3" key="1">
    <citation type="submission" date="2019-04" db="EMBL/GenBank/DDBJ databases">
        <title>Pedobacter sp. RP-3-15 sp. nov., isolated from Arctic soil.</title>
        <authorList>
            <person name="Dahal R.H."/>
            <person name="Kim D.-U."/>
        </authorList>
    </citation>
    <scope>NUCLEOTIDE SEQUENCE [LARGE SCALE GENOMIC DNA]</scope>
    <source>
        <strain evidence="2 3">RP-3-15</strain>
    </source>
</reference>
<dbReference type="InterPro" id="IPR010895">
    <property type="entry name" value="CHRD"/>
</dbReference>
<comment type="caution">
    <text evidence="2">The sequence shown here is derived from an EMBL/GenBank/DDBJ whole genome shotgun (WGS) entry which is preliminary data.</text>
</comment>
<evidence type="ECO:0000313" key="2">
    <source>
        <dbReference type="EMBL" id="TKC09384.1"/>
    </source>
</evidence>
<sequence length="155" mass="17317">MKSTNMSIKNILVVVIMLTLISCKKDVFKSDIFIKKEWKIDLNTSNIIPAISSRTDHAVAILYLMDNKQLSYNIYFDKPFENGDNATSAKLYTGSSTENGAVLLDLKNGSFNAQREISGILNLDDVTIQKLQSESVYMQVSSSQKTDGLVRGQLR</sequence>
<gene>
    <name evidence="2" type="ORF">FA047_04625</name>
</gene>
<dbReference type="AlphaFoldDB" id="A0A4U1CPB3"/>
<evidence type="ECO:0000259" key="1">
    <source>
        <dbReference type="Pfam" id="PF07452"/>
    </source>
</evidence>
<evidence type="ECO:0000313" key="3">
    <source>
        <dbReference type="Proteomes" id="UP000307244"/>
    </source>
</evidence>
<dbReference type="OrthoDB" id="571052at2"/>
<dbReference type="RefSeq" id="WP_136834795.1">
    <property type="nucleotide sequence ID" value="NZ_SWBQ01000001.1"/>
</dbReference>
<feature type="domain" description="CHRD" evidence="1">
    <location>
        <begin position="41"/>
        <end position="154"/>
    </location>
</feature>
<accession>A0A4U1CPB3</accession>
<dbReference type="PROSITE" id="PS51257">
    <property type="entry name" value="PROKAR_LIPOPROTEIN"/>
    <property type="match status" value="1"/>
</dbReference>
<dbReference type="Proteomes" id="UP000307244">
    <property type="component" value="Unassembled WGS sequence"/>
</dbReference>
<name>A0A4U1CPB3_9SPHI</name>
<protein>
    <submittedName>
        <fullName evidence="2">CHRD domain-containing protein</fullName>
    </submittedName>
</protein>
<proteinExistence type="predicted"/>
<dbReference type="Pfam" id="PF07452">
    <property type="entry name" value="CHRD"/>
    <property type="match status" value="1"/>
</dbReference>
<dbReference type="EMBL" id="SWBQ01000001">
    <property type="protein sequence ID" value="TKC09384.1"/>
    <property type="molecule type" value="Genomic_DNA"/>
</dbReference>
<keyword evidence="3" id="KW-1185">Reference proteome</keyword>
<organism evidence="2 3">
    <name type="scientific">Pedobacter frigoris</name>
    <dbReference type="NCBI Taxonomy" id="2571272"/>
    <lineage>
        <taxon>Bacteria</taxon>
        <taxon>Pseudomonadati</taxon>
        <taxon>Bacteroidota</taxon>
        <taxon>Sphingobacteriia</taxon>
        <taxon>Sphingobacteriales</taxon>
        <taxon>Sphingobacteriaceae</taxon>
        <taxon>Pedobacter</taxon>
    </lineage>
</organism>